<dbReference type="GO" id="GO:0005886">
    <property type="term" value="C:plasma membrane"/>
    <property type="evidence" value="ECO:0007669"/>
    <property type="project" value="TreeGrafter"/>
</dbReference>
<dbReference type="GO" id="GO:0016485">
    <property type="term" value="P:protein processing"/>
    <property type="evidence" value="ECO:0007669"/>
    <property type="project" value="TreeGrafter"/>
</dbReference>
<organism evidence="3 4">
    <name type="scientific">Rhizopus azygosporus</name>
    <name type="common">Rhizopus microsporus var. azygosporus</name>
    <dbReference type="NCBI Taxonomy" id="86630"/>
    <lineage>
        <taxon>Eukaryota</taxon>
        <taxon>Fungi</taxon>
        <taxon>Fungi incertae sedis</taxon>
        <taxon>Mucoromycota</taxon>
        <taxon>Mucoromycotina</taxon>
        <taxon>Mucoromycetes</taxon>
        <taxon>Mucorales</taxon>
        <taxon>Mucorineae</taxon>
        <taxon>Rhizopodaceae</taxon>
        <taxon>Rhizopus</taxon>
    </lineage>
</organism>
<dbReference type="PANTHER" id="PTHR11733">
    <property type="entry name" value="ZINC METALLOPROTEASE FAMILY M13 NEPRILYSIN-RELATED"/>
    <property type="match status" value="1"/>
</dbReference>
<dbReference type="EMBL" id="PJQL01000569">
    <property type="protein sequence ID" value="RCH94525.1"/>
    <property type="molecule type" value="Genomic_DNA"/>
</dbReference>
<dbReference type="PROSITE" id="PS51885">
    <property type="entry name" value="NEPRILYSIN"/>
    <property type="match status" value="1"/>
</dbReference>
<evidence type="ECO:0000256" key="1">
    <source>
        <dbReference type="ARBA" id="ARBA00007357"/>
    </source>
</evidence>
<feature type="domain" description="Peptidase M13 C-terminal" evidence="2">
    <location>
        <begin position="1"/>
        <end position="106"/>
    </location>
</feature>
<dbReference type="OrthoDB" id="6475849at2759"/>
<proteinExistence type="inferred from homology"/>
<dbReference type="STRING" id="86630.A0A367JXA1"/>
<dbReference type="InterPro" id="IPR024079">
    <property type="entry name" value="MetalloPept_cat_dom_sf"/>
</dbReference>
<comment type="caution">
    <text evidence="3">The sequence shown here is derived from an EMBL/GenBank/DDBJ whole genome shotgun (WGS) entry which is preliminary data.</text>
</comment>
<dbReference type="Gene3D" id="3.40.390.10">
    <property type="entry name" value="Collagenase (Catalytic Domain)"/>
    <property type="match status" value="1"/>
</dbReference>
<dbReference type="PANTHER" id="PTHR11733:SF167">
    <property type="entry name" value="FI17812P1-RELATED"/>
    <property type="match status" value="1"/>
</dbReference>
<dbReference type="InterPro" id="IPR000718">
    <property type="entry name" value="Peptidase_M13"/>
</dbReference>
<dbReference type="InterPro" id="IPR018497">
    <property type="entry name" value="Peptidase_M13_C"/>
</dbReference>
<dbReference type="Proteomes" id="UP000252139">
    <property type="component" value="Unassembled WGS sequence"/>
</dbReference>
<sequence length="107" mass="11980">MTLGENLADNGGLHAAYAAMKKTLTEDSPIVLPGLEKYTPEQLFFINFGRIWCNNMRPELSVQRVRTDVHSPNSVRVNGAVQNSAEFAQAFQCPQKPMNPSNKCQIW</sequence>
<dbReference type="Pfam" id="PF01431">
    <property type="entry name" value="Peptidase_M13"/>
    <property type="match status" value="1"/>
</dbReference>
<comment type="similarity">
    <text evidence="1">Belongs to the peptidase M13 family.</text>
</comment>
<reference evidence="3 4" key="1">
    <citation type="journal article" date="2018" name="G3 (Bethesda)">
        <title>Phylogenetic and Phylogenomic Definition of Rhizopus Species.</title>
        <authorList>
            <person name="Gryganskyi A.P."/>
            <person name="Golan J."/>
            <person name="Dolatabadi S."/>
            <person name="Mondo S."/>
            <person name="Robb S."/>
            <person name="Idnurm A."/>
            <person name="Muszewska A."/>
            <person name="Steczkiewicz K."/>
            <person name="Masonjones S."/>
            <person name="Liao H.L."/>
            <person name="Gajdeczka M.T."/>
            <person name="Anike F."/>
            <person name="Vuek A."/>
            <person name="Anishchenko I.M."/>
            <person name="Voigt K."/>
            <person name="de Hoog G.S."/>
            <person name="Smith M.E."/>
            <person name="Heitman J."/>
            <person name="Vilgalys R."/>
            <person name="Stajich J.E."/>
        </authorList>
    </citation>
    <scope>NUCLEOTIDE SEQUENCE [LARGE SCALE GENOMIC DNA]</scope>
    <source>
        <strain evidence="3 4">CBS 357.93</strain>
    </source>
</reference>
<evidence type="ECO:0000313" key="4">
    <source>
        <dbReference type="Proteomes" id="UP000252139"/>
    </source>
</evidence>
<dbReference type="GO" id="GO:0004222">
    <property type="term" value="F:metalloendopeptidase activity"/>
    <property type="evidence" value="ECO:0007669"/>
    <property type="project" value="InterPro"/>
</dbReference>
<dbReference type="AlphaFoldDB" id="A0A367JXA1"/>
<name>A0A367JXA1_RHIAZ</name>
<evidence type="ECO:0000259" key="2">
    <source>
        <dbReference type="Pfam" id="PF01431"/>
    </source>
</evidence>
<protein>
    <recommendedName>
        <fullName evidence="2">Peptidase M13 C-terminal domain-containing protein</fullName>
    </recommendedName>
</protein>
<accession>A0A367JXA1</accession>
<evidence type="ECO:0000313" key="3">
    <source>
        <dbReference type="EMBL" id="RCH94525.1"/>
    </source>
</evidence>
<dbReference type="SUPFAM" id="SSF55486">
    <property type="entry name" value="Metalloproteases ('zincins'), catalytic domain"/>
    <property type="match status" value="1"/>
</dbReference>
<keyword evidence="4" id="KW-1185">Reference proteome</keyword>
<gene>
    <name evidence="3" type="ORF">CU097_012986</name>
</gene>